<feature type="compositionally biased region" description="Basic and acidic residues" evidence="1">
    <location>
        <begin position="44"/>
        <end position="57"/>
    </location>
</feature>
<reference evidence="5 6" key="1">
    <citation type="journal article" date="2014" name="Genome Announc.">
        <title>Draft Genome Sequences of Marine Flavobacterium Nonlabens Strains NR17, NR24, NR27, NR32, NR33, and Ara13.</title>
        <authorList>
            <person name="Nakanishi M."/>
            <person name="Meirelles P."/>
            <person name="Suzuki R."/>
            <person name="Takatani N."/>
            <person name="Mino S."/>
            <person name="Suda W."/>
            <person name="Oshima K."/>
            <person name="Hattori M."/>
            <person name="Ohkuma M."/>
            <person name="Hosokawa M."/>
            <person name="Miyashita K."/>
            <person name="Thompson F.L."/>
            <person name="Niwa A."/>
            <person name="Sawabe T."/>
            <person name="Sawabe T."/>
        </authorList>
    </citation>
    <scope>NUCLEOTIDE SEQUENCE [LARGE SCALE GENOMIC DNA]</scope>
    <source>
        <strain evidence="6">JCM19314</strain>
    </source>
</reference>
<dbReference type="InterPro" id="IPR011992">
    <property type="entry name" value="EF-hand-dom_pair"/>
</dbReference>
<feature type="chain" id="PRO_5001861732" description="EF-hand domain-containing protein" evidence="2">
    <location>
        <begin position="22"/>
        <end position="394"/>
    </location>
</feature>
<protein>
    <recommendedName>
        <fullName evidence="7">EF-hand domain-containing protein</fullName>
    </recommendedName>
</protein>
<accession>A0A090QEP9</accession>
<evidence type="ECO:0000256" key="2">
    <source>
        <dbReference type="SAM" id="SignalP"/>
    </source>
</evidence>
<evidence type="ECO:0008006" key="7">
    <source>
        <dbReference type="Google" id="ProtNLM"/>
    </source>
</evidence>
<organism evidence="5 6">
    <name type="scientific">Nonlabens ulvanivorans</name>
    <name type="common">Persicivirga ulvanivorans</name>
    <dbReference type="NCBI Taxonomy" id="906888"/>
    <lineage>
        <taxon>Bacteria</taxon>
        <taxon>Pseudomonadati</taxon>
        <taxon>Bacteroidota</taxon>
        <taxon>Flavobacteriia</taxon>
        <taxon>Flavobacteriales</taxon>
        <taxon>Flavobacteriaceae</taxon>
        <taxon>Nonlabens</taxon>
    </lineage>
</organism>
<evidence type="ECO:0000256" key="1">
    <source>
        <dbReference type="SAM" id="MobiDB-lite"/>
    </source>
</evidence>
<feature type="region of interest" description="Disordered" evidence="1">
    <location>
        <begin position="80"/>
        <end position="104"/>
    </location>
</feature>
<evidence type="ECO:0000313" key="6">
    <source>
        <dbReference type="Proteomes" id="UP000029226"/>
    </source>
</evidence>
<dbReference type="InterPro" id="IPR018247">
    <property type="entry name" value="EF_Hand_1_Ca_BS"/>
</dbReference>
<dbReference type="InterPro" id="IPR002048">
    <property type="entry name" value="EF_hand_dom"/>
</dbReference>
<gene>
    <name evidence="5" type="ORF">JCM19314_1364</name>
</gene>
<feature type="signal peptide" evidence="2">
    <location>
        <begin position="1"/>
        <end position="21"/>
    </location>
</feature>
<feature type="domain" description="EF-hand" evidence="3">
    <location>
        <begin position="63"/>
        <end position="81"/>
    </location>
</feature>
<comment type="caution">
    <text evidence="5">The sequence shown here is derived from an EMBL/GenBank/DDBJ whole genome shotgun (WGS) entry which is preliminary data.</text>
</comment>
<dbReference type="Gene3D" id="1.10.238.10">
    <property type="entry name" value="EF-hand"/>
    <property type="match status" value="1"/>
</dbReference>
<dbReference type="Pfam" id="PF14240">
    <property type="entry name" value="YHYH"/>
    <property type="match status" value="1"/>
</dbReference>
<dbReference type="InterPro" id="IPR025924">
    <property type="entry name" value="YHYH_dom"/>
</dbReference>
<dbReference type="GO" id="GO:0005509">
    <property type="term" value="F:calcium ion binding"/>
    <property type="evidence" value="ECO:0007669"/>
    <property type="project" value="InterPro"/>
</dbReference>
<feature type="region of interest" description="Disordered" evidence="1">
    <location>
        <begin position="44"/>
        <end position="67"/>
    </location>
</feature>
<dbReference type="SUPFAM" id="SSF47473">
    <property type="entry name" value="EF-hand"/>
    <property type="match status" value="1"/>
</dbReference>
<sequence>MKSYIYLFFLLFILLSCKSNQEQGSSNLSKDNKPSAAQLITEMDRNNDGRLSKEEAHGPISSDFKNIDTDQDGFLTLKELNTAETNPGNRPPRPSNNDKDLSKEVNHDIKVVPVNTDYFISENMIDGIQEQLINLNGIETLCYVFNTNSQATEHQMGPWCPELITDTDEKAGIWFDGGKVYDVSGHFIASLDDFYNDDKWKLYREDGTVKYTDTKEGCLAAAKPDVEEAYQNYCVECLPEYFKDQITTYVIPVTPVYVNTSQSFGRGAIGVAFNGVNYDPPAPTDAILAAHTIAPLDDHGGHVNPHGGYHYHAATGSTKEVSQSDLHSAIIGYAIDGFGIYSMLDEHGHQPTDLDECGGHTDDHRGYHYHAGEPGSNQIIKCLHGLAGYTEVKE</sequence>
<dbReference type="PROSITE" id="PS00018">
    <property type="entry name" value="EF_HAND_1"/>
    <property type="match status" value="1"/>
</dbReference>
<dbReference type="EMBL" id="BBMM01000012">
    <property type="protein sequence ID" value="GAL01580.1"/>
    <property type="molecule type" value="Genomic_DNA"/>
</dbReference>
<proteinExistence type="predicted"/>
<dbReference type="Pfam" id="PF13202">
    <property type="entry name" value="EF-hand_5"/>
    <property type="match status" value="2"/>
</dbReference>
<dbReference type="Proteomes" id="UP000029226">
    <property type="component" value="Unassembled WGS sequence"/>
</dbReference>
<evidence type="ECO:0000313" key="5">
    <source>
        <dbReference type="EMBL" id="GAL01580.1"/>
    </source>
</evidence>
<evidence type="ECO:0000259" key="4">
    <source>
        <dbReference type="Pfam" id="PF14240"/>
    </source>
</evidence>
<dbReference type="AlphaFoldDB" id="A0A090QEP9"/>
<feature type="domain" description="EF-hand" evidence="3">
    <location>
        <begin position="42"/>
        <end position="55"/>
    </location>
</feature>
<evidence type="ECO:0000259" key="3">
    <source>
        <dbReference type="Pfam" id="PF13202"/>
    </source>
</evidence>
<dbReference type="PROSITE" id="PS51257">
    <property type="entry name" value="PROKAR_LIPOPROTEIN"/>
    <property type="match status" value="1"/>
</dbReference>
<feature type="domain" description="YHYH" evidence="4">
    <location>
        <begin position="249"/>
        <end position="343"/>
    </location>
</feature>
<name>A0A090QEP9_NONUL</name>
<keyword evidence="2" id="KW-0732">Signal</keyword>